<evidence type="ECO:0000313" key="1">
    <source>
        <dbReference type="EMBL" id="KGR02343.1"/>
    </source>
</evidence>
<reference evidence="1 2" key="1">
    <citation type="submission" date="2013-12" db="EMBL/GenBank/DDBJ databases">
        <title>The Genome Sequence of Candida albicans P78048.</title>
        <authorList>
            <consortium name="The Broad Institute Genome Sequencing Platform"/>
            <consortium name="The Broad Institute Genome Sequencing Center for Infectious Disease"/>
            <person name="Cuomo C."/>
            <person name="Bennett R."/>
            <person name="Hirakawa M."/>
            <person name="Noverr M."/>
            <person name="Mitchell A."/>
            <person name="Young S.K."/>
            <person name="Zeng Q."/>
            <person name="Gargeya S."/>
            <person name="Fitzgerald M."/>
            <person name="Abouelleil A."/>
            <person name="Alvarado L."/>
            <person name="Berlin A.M."/>
            <person name="Chapman S.B."/>
            <person name="Dewar J."/>
            <person name="Goldberg J."/>
            <person name="Griggs A."/>
            <person name="Gujja S."/>
            <person name="Hansen M."/>
            <person name="Howarth C."/>
            <person name="Imamovic A."/>
            <person name="Larimer J."/>
            <person name="McCowan C."/>
            <person name="Murphy C."/>
            <person name="Pearson M."/>
            <person name="Priest M."/>
            <person name="Roberts A."/>
            <person name="Saif S."/>
            <person name="Shea T."/>
            <person name="Sykes S."/>
            <person name="Wortman J."/>
            <person name="Nusbaum C."/>
            <person name="Birren B."/>
        </authorList>
    </citation>
    <scope>NUCLEOTIDE SEQUENCE [LARGE SCALE GENOMIC DNA]</scope>
    <source>
        <strain evidence="1 2">P78048</strain>
    </source>
</reference>
<name>A0AB34PMC6_CANAX</name>
<gene>
    <name evidence="1" type="ORF">MG3_06001</name>
</gene>
<dbReference type="SUPFAM" id="SSF52058">
    <property type="entry name" value="L domain-like"/>
    <property type="match status" value="1"/>
</dbReference>
<protein>
    <submittedName>
        <fullName evidence="1">Uncharacterized protein</fullName>
    </submittedName>
</protein>
<dbReference type="Proteomes" id="UP000030161">
    <property type="component" value="Unassembled WGS sequence"/>
</dbReference>
<accession>A0AB34PMC6</accession>
<dbReference type="EMBL" id="AJIX01000052">
    <property type="protein sequence ID" value="KGR02343.1"/>
    <property type="molecule type" value="Genomic_DNA"/>
</dbReference>
<dbReference type="Gene3D" id="3.80.10.10">
    <property type="entry name" value="Ribonuclease Inhibitor"/>
    <property type="match status" value="1"/>
</dbReference>
<dbReference type="AlphaFoldDB" id="A0AB34PMC6"/>
<evidence type="ECO:0000313" key="2">
    <source>
        <dbReference type="Proteomes" id="UP000030161"/>
    </source>
</evidence>
<organism evidence="1 2">
    <name type="scientific">Candida albicans P78048</name>
    <dbReference type="NCBI Taxonomy" id="1094989"/>
    <lineage>
        <taxon>Eukaryota</taxon>
        <taxon>Fungi</taxon>
        <taxon>Dikarya</taxon>
        <taxon>Ascomycota</taxon>
        <taxon>Saccharomycotina</taxon>
        <taxon>Pichiomycetes</taxon>
        <taxon>Debaryomycetaceae</taxon>
        <taxon>Candida/Lodderomyces clade</taxon>
        <taxon>Candida</taxon>
    </lineage>
</organism>
<proteinExistence type="predicted"/>
<comment type="caution">
    <text evidence="1">The sequence shown here is derived from an EMBL/GenBank/DDBJ whole genome shotgun (WGS) entry which is preliminary data.</text>
</comment>
<sequence>MVPKIDAYFYGYDTFDPKIDANYLKNSGVNFDSLFLYEFMHVKELPTVITSLKLIGTTLDSYVIDGLKKLSLESSGDENTTKEYSFPSSLEDLTIKGYKLTRITLPPNLRRLYISTFSKSVDFVSEEMPHLEYLSLSLPDVKNLEDTGICAPNLKTQEIHNRSR</sequence>
<dbReference type="InterPro" id="IPR032675">
    <property type="entry name" value="LRR_dom_sf"/>
</dbReference>